<dbReference type="Pfam" id="PF00932">
    <property type="entry name" value="LTD"/>
    <property type="match status" value="1"/>
</dbReference>
<evidence type="ECO:0000313" key="4">
    <source>
        <dbReference type="EMBL" id="NME66631.1"/>
    </source>
</evidence>
<dbReference type="InterPro" id="IPR043744">
    <property type="entry name" value="DUF5689"/>
</dbReference>
<evidence type="ECO:0000259" key="3">
    <source>
        <dbReference type="PROSITE" id="PS51841"/>
    </source>
</evidence>
<dbReference type="AlphaFoldDB" id="A0A7X9RS57"/>
<dbReference type="EMBL" id="JABANE010000003">
    <property type="protein sequence ID" value="NME66631.1"/>
    <property type="molecule type" value="Genomic_DNA"/>
</dbReference>
<dbReference type="PROSITE" id="PS51257">
    <property type="entry name" value="PROKAR_LIPOPROTEIN"/>
    <property type="match status" value="1"/>
</dbReference>
<dbReference type="PROSITE" id="PS51841">
    <property type="entry name" value="LTD"/>
    <property type="match status" value="1"/>
</dbReference>
<feature type="signal peptide" evidence="2">
    <location>
        <begin position="1"/>
        <end position="22"/>
    </location>
</feature>
<dbReference type="InterPro" id="IPR001322">
    <property type="entry name" value="Lamin_tail_dom"/>
</dbReference>
<keyword evidence="5" id="KW-1185">Reference proteome</keyword>
<sequence>MKTQTINKVLQFLLIGSFISTAFFGCTKEDEIDGPGTDPEVPGEVEVNSSISEILAMYAEKKQNEDDFFEVTEEMTFTGTVISSDEARNVRNYITVQDENGKGIQVKIYQDNIYQSFPQGRQVLVKAQGMYVGNYGGLVQLGGLYNDGFGSLDAELVPDHITLVEGEVSMPTPTALDLAAENIEDLYNTLVKVSGVQFVEEGVTFSEADFDTNLDLVNKDGKKIILRTSKSSHFAADTIPSKSGDITAILTGFRGASQLTLVSKDDLQFNADRFEVEIKLDGEGTLEKPYSVEDAIQLQGLGEEGWVVGYIVGYIPNSDSFQPGTDGATAFSIAIATSEDETAKEKVLAVRLTGHGYIQDNLNLSDNPSNHKQKVWIKGAIKNYHSMQGLRDLISYSVDGVNEVEPDPDYDGEGDDINGAEMTATSINFSTYNVASFSAWETKDQSAFINAYGKGKSEAWMISKEKLTLEGTEFETPRLVVSEMFKYFSEIGHVQILLSSDYTGTGNPNVATWTAATFDEVRNEGNDVENTLNISFSGQQYVAFKYTSVDGTSGGSMQWLVKSVAVKEKEGEEPIDPELSPGVNLGDKTVSGFSDLIFSEYVEGSSNNKYLEIFNGTGADVDLSEYSIKIMSNANLEWGTTTTLEGTLPNGATFVIAHNQAVLELPAGVSVFESGNAVNFNGDDRVAIFKGDTEIDRIGFIDLTNPESPVRVNFGKDVTFQRNGEVRAGVVGDNDPRENGQWTALDKDDVSGLGSHTVN</sequence>
<evidence type="ECO:0000256" key="1">
    <source>
        <dbReference type="SAM" id="MobiDB-lite"/>
    </source>
</evidence>
<gene>
    <name evidence="4" type="ORF">HHU12_01525</name>
</gene>
<evidence type="ECO:0000313" key="5">
    <source>
        <dbReference type="Proteomes" id="UP000576082"/>
    </source>
</evidence>
<keyword evidence="2" id="KW-0732">Signal</keyword>
<reference evidence="4 5" key="1">
    <citation type="submission" date="2020-04" db="EMBL/GenBank/DDBJ databases">
        <title>Flammeovirga sp. SR4, a novel species isolated from seawater.</title>
        <authorList>
            <person name="Wang X."/>
        </authorList>
    </citation>
    <scope>NUCLEOTIDE SEQUENCE [LARGE SCALE GENOMIC DNA]</scope>
    <source>
        <strain evidence="4 5">ATCC 23126</strain>
    </source>
</reference>
<feature type="domain" description="LTD" evidence="3">
    <location>
        <begin position="584"/>
        <end position="702"/>
    </location>
</feature>
<feature type="region of interest" description="Disordered" evidence="1">
    <location>
        <begin position="728"/>
        <end position="759"/>
    </location>
</feature>
<dbReference type="Pfam" id="PF18942">
    <property type="entry name" value="DUF5689"/>
    <property type="match status" value="1"/>
</dbReference>
<protein>
    <submittedName>
        <fullName evidence="4">Lamin tail domain-containing protein</fullName>
    </submittedName>
</protein>
<name>A0A7X9RS57_9BACT</name>
<dbReference type="RefSeq" id="WP_169654378.1">
    <property type="nucleotide sequence ID" value="NZ_JABANE010000003.1"/>
</dbReference>
<evidence type="ECO:0000256" key="2">
    <source>
        <dbReference type="SAM" id="SignalP"/>
    </source>
</evidence>
<feature type="chain" id="PRO_5030771319" evidence="2">
    <location>
        <begin position="23"/>
        <end position="759"/>
    </location>
</feature>
<dbReference type="InterPro" id="IPR045939">
    <property type="entry name" value="YhcR_N"/>
</dbReference>
<organism evidence="4 5">
    <name type="scientific">Flammeovirga aprica JL-4</name>
    <dbReference type="NCBI Taxonomy" id="694437"/>
    <lineage>
        <taxon>Bacteria</taxon>
        <taxon>Pseudomonadati</taxon>
        <taxon>Bacteroidota</taxon>
        <taxon>Cytophagia</taxon>
        <taxon>Cytophagales</taxon>
        <taxon>Flammeovirgaceae</taxon>
        <taxon>Flammeovirga</taxon>
    </lineage>
</organism>
<comment type="caution">
    <text evidence="4">The sequence shown here is derived from an EMBL/GenBank/DDBJ whole genome shotgun (WGS) entry which is preliminary data.</text>
</comment>
<accession>A0A7X9RS57</accession>
<dbReference type="Proteomes" id="UP000576082">
    <property type="component" value="Unassembled WGS sequence"/>
</dbReference>
<dbReference type="Pfam" id="PF19886">
    <property type="entry name" value="DUF6359"/>
    <property type="match status" value="1"/>
</dbReference>
<proteinExistence type="predicted"/>